<protein>
    <submittedName>
        <fullName evidence="2">Sugar kinase</fullName>
    </submittedName>
</protein>
<dbReference type="InterPro" id="IPR049874">
    <property type="entry name" value="ROK_cs"/>
</dbReference>
<dbReference type="EMBL" id="BSEN01000009">
    <property type="protein sequence ID" value="GLJ76600.1"/>
    <property type="molecule type" value="Genomic_DNA"/>
</dbReference>
<accession>A0A9W6HAM3</accession>
<organism evidence="2 3">
    <name type="scientific">Leifsonia poae</name>
    <dbReference type="NCBI Taxonomy" id="110933"/>
    <lineage>
        <taxon>Bacteria</taxon>
        <taxon>Bacillati</taxon>
        <taxon>Actinomycetota</taxon>
        <taxon>Actinomycetes</taxon>
        <taxon>Micrococcales</taxon>
        <taxon>Microbacteriaceae</taxon>
        <taxon>Leifsonia</taxon>
    </lineage>
</organism>
<dbReference type="InterPro" id="IPR036388">
    <property type="entry name" value="WH-like_DNA-bd_sf"/>
</dbReference>
<sequence length="383" mass="39489">MSESVASKESREAAIAQGSAGRVMLEILIHGPLSRVELAERLGLSGPSLTRITKSLLADGRLFEGEPRLRATGRPPQPLELDASAEHFAGVKLTADTVYSVVTDLRGTARAEHEETLAGHAPALVADAIARSVRSLAGSFASVDGVGISLGGNSADGLVVTESHFLEWTDVPLARLVHDRLAVPVVVANDVTALTQAQHWFGGGRGLDSLAVVTIGAGIGMGLVADGRLIIGAHGALGSIGHQPLLPSEAVCWRGHHGCASALLTTGAVEQAALRASGRALSYGEVLHDAEQGDPSLRAVVDEAGAALGALLAGVTNLIDPQKIVLAGEGARLGEVAEPAMSAAFADTVAWRTVSAPIDVQPFAFNEWARGAAAMAIRARMLR</sequence>
<keyword evidence="3" id="KW-1185">Reference proteome</keyword>
<proteinExistence type="inferred from homology"/>
<dbReference type="AlphaFoldDB" id="A0A9W6HAM3"/>
<dbReference type="PANTHER" id="PTHR18964">
    <property type="entry name" value="ROK (REPRESSOR, ORF, KINASE) FAMILY"/>
    <property type="match status" value="1"/>
</dbReference>
<reference evidence="2" key="2">
    <citation type="submission" date="2023-01" db="EMBL/GenBank/DDBJ databases">
        <authorList>
            <person name="Sun Q."/>
            <person name="Evtushenko L."/>
        </authorList>
    </citation>
    <scope>NUCLEOTIDE SEQUENCE</scope>
    <source>
        <strain evidence="2">VKM Ac-1401</strain>
    </source>
</reference>
<evidence type="ECO:0000313" key="3">
    <source>
        <dbReference type="Proteomes" id="UP001142372"/>
    </source>
</evidence>
<evidence type="ECO:0000313" key="2">
    <source>
        <dbReference type="EMBL" id="GLJ76600.1"/>
    </source>
</evidence>
<dbReference type="Gene3D" id="1.10.10.10">
    <property type="entry name" value="Winged helix-like DNA-binding domain superfamily/Winged helix DNA-binding domain"/>
    <property type="match status" value="1"/>
</dbReference>
<keyword evidence="2" id="KW-0808">Transferase</keyword>
<comment type="caution">
    <text evidence="2">The sequence shown here is derived from an EMBL/GenBank/DDBJ whole genome shotgun (WGS) entry which is preliminary data.</text>
</comment>
<dbReference type="Pfam" id="PF00480">
    <property type="entry name" value="ROK"/>
    <property type="match status" value="1"/>
</dbReference>
<name>A0A9W6HAM3_9MICO</name>
<dbReference type="InterPro" id="IPR000600">
    <property type="entry name" value="ROK"/>
</dbReference>
<dbReference type="InterPro" id="IPR036390">
    <property type="entry name" value="WH_DNA-bd_sf"/>
</dbReference>
<dbReference type="Gene3D" id="3.30.420.40">
    <property type="match status" value="2"/>
</dbReference>
<dbReference type="Proteomes" id="UP001142372">
    <property type="component" value="Unassembled WGS sequence"/>
</dbReference>
<gene>
    <name evidence="2" type="ORF">GCM10017584_21740</name>
</gene>
<dbReference type="SUPFAM" id="SSF53067">
    <property type="entry name" value="Actin-like ATPase domain"/>
    <property type="match status" value="1"/>
</dbReference>
<keyword evidence="2" id="KW-0418">Kinase</keyword>
<dbReference type="PANTHER" id="PTHR18964:SF149">
    <property type="entry name" value="BIFUNCTIONAL UDP-N-ACETYLGLUCOSAMINE 2-EPIMERASE_N-ACETYLMANNOSAMINE KINASE"/>
    <property type="match status" value="1"/>
</dbReference>
<evidence type="ECO:0000256" key="1">
    <source>
        <dbReference type="ARBA" id="ARBA00006479"/>
    </source>
</evidence>
<reference evidence="2" key="1">
    <citation type="journal article" date="2014" name="Int. J. Syst. Evol. Microbiol.">
        <title>Complete genome sequence of Corynebacterium casei LMG S-19264T (=DSM 44701T), isolated from a smear-ripened cheese.</title>
        <authorList>
            <consortium name="US DOE Joint Genome Institute (JGI-PGF)"/>
            <person name="Walter F."/>
            <person name="Albersmeier A."/>
            <person name="Kalinowski J."/>
            <person name="Ruckert C."/>
        </authorList>
    </citation>
    <scope>NUCLEOTIDE SEQUENCE</scope>
    <source>
        <strain evidence="2">VKM Ac-1401</strain>
    </source>
</reference>
<comment type="similarity">
    <text evidence="1">Belongs to the ROK (NagC/XylR) family.</text>
</comment>
<dbReference type="InterPro" id="IPR043129">
    <property type="entry name" value="ATPase_NBD"/>
</dbReference>
<dbReference type="GO" id="GO:0016301">
    <property type="term" value="F:kinase activity"/>
    <property type="evidence" value="ECO:0007669"/>
    <property type="project" value="UniProtKB-KW"/>
</dbReference>
<dbReference type="PROSITE" id="PS01125">
    <property type="entry name" value="ROK"/>
    <property type="match status" value="1"/>
</dbReference>
<dbReference type="SUPFAM" id="SSF46785">
    <property type="entry name" value="Winged helix' DNA-binding domain"/>
    <property type="match status" value="1"/>
</dbReference>
<dbReference type="RefSeq" id="WP_271177259.1">
    <property type="nucleotide sequence ID" value="NZ_BAAAJO010000008.1"/>
</dbReference>